<comment type="function">
    <text evidence="4">Catalyzes two steps in the biosynthesis of coenzyme A. In the first step cysteine is conjugated to 4'-phosphopantothenate to form 4-phosphopantothenoylcysteine, in the latter compound is decarboxylated to form 4'-phosphopantotheine.</text>
</comment>
<keyword evidence="3" id="KW-0511">Multifunctional enzyme</keyword>
<dbReference type="Gene3D" id="3.40.50.1950">
    <property type="entry name" value="Flavin prenyltransferase-like"/>
    <property type="match status" value="1"/>
</dbReference>
<evidence type="ECO:0000256" key="3">
    <source>
        <dbReference type="HAMAP-Rule" id="MF_02225"/>
    </source>
</evidence>
<comment type="caution">
    <text evidence="3">Lacks conserved residue(s) required for the propagation of feature annotation.</text>
</comment>
<dbReference type="PANTHER" id="PTHR14359:SF6">
    <property type="entry name" value="PHOSPHOPANTOTHENOYLCYSTEINE DECARBOXYLASE"/>
    <property type="match status" value="1"/>
</dbReference>
<dbReference type="GO" id="GO:0046872">
    <property type="term" value="F:metal ion binding"/>
    <property type="evidence" value="ECO:0007669"/>
    <property type="project" value="UniProtKB-KW"/>
</dbReference>
<comment type="cofactor">
    <cofactor evidence="3">
        <name>Mg(2+)</name>
        <dbReference type="ChEBI" id="CHEBI:18420"/>
    </cofactor>
</comment>
<dbReference type="Gene3D" id="3.40.50.10300">
    <property type="entry name" value="CoaB-like"/>
    <property type="match status" value="1"/>
</dbReference>
<feature type="binding site" evidence="3">
    <location>
        <position position="349"/>
    </location>
    <ligand>
        <name>CTP</name>
        <dbReference type="ChEBI" id="CHEBI:37563"/>
    </ligand>
</feature>
<dbReference type="NCBIfam" id="TIGR00521">
    <property type="entry name" value="coaBC_dfp"/>
    <property type="match status" value="1"/>
</dbReference>
<dbReference type="InterPro" id="IPR007085">
    <property type="entry name" value="DNA/pantothenate-metab_flavo_C"/>
</dbReference>
<comment type="pathway">
    <text evidence="3 4">Cofactor biosynthesis; coenzyme A biosynthesis; CoA from (R)-pantothenate: step 2/5.</text>
</comment>
<keyword evidence="2 3" id="KW-0456">Lyase</keyword>
<feature type="region of interest" description="Phosphopantothenate--cysteine ligase" evidence="3">
    <location>
        <begin position="195"/>
        <end position="412"/>
    </location>
</feature>
<dbReference type="GO" id="GO:0004633">
    <property type="term" value="F:phosphopantothenoylcysteine decarboxylase activity"/>
    <property type="evidence" value="ECO:0007669"/>
    <property type="project" value="UniProtKB-UniRule"/>
</dbReference>
<dbReference type="HAMAP" id="MF_02225">
    <property type="entry name" value="CoaBC"/>
    <property type="match status" value="1"/>
</dbReference>
<comment type="pathway">
    <text evidence="3 4">Cofactor biosynthesis; coenzyme A biosynthesis; CoA from (R)-pantothenate: step 3/5.</text>
</comment>
<evidence type="ECO:0000313" key="7">
    <source>
        <dbReference type="EMBL" id="REF38283.1"/>
    </source>
</evidence>
<reference evidence="7 8" key="1">
    <citation type="submission" date="2018-08" db="EMBL/GenBank/DDBJ databases">
        <title>Sequencing the genomes of 1000 actinobacteria strains.</title>
        <authorList>
            <person name="Klenk H.-P."/>
        </authorList>
    </citation>
    <scope>NUCLEOTIDE SEQUENCE [LARGE SCALE GENOMIC DNA]</scope>
    <source>
        <strain evidence="7 8">DSM 22891</strain>
    </source>
</reference>
<protein>
    <recommendedName>
        <fullName evidence="3">Coenzyme A biosynthesis bifunctional protein CoaBC</fullName>
    </recommendedName>
    <alternativeName>
        <fullName evidence="3">DNA/pantothenate metabolism flavoprotein</fullName>
    </alternativeName>
    <alternativeName>
        <fullName evidence="3">Phosphopantothenoylcysteine synthetase/decarboxylase</fullName>
        <shortName evidence="3">PPCS-PPCDC</shortName>
    </alternativeName>
    <domain>
        <recommendedName>
            <fullName evidence="3">Phosphopantothenoylcysteine decarboxylase</fullName>
            <shortName evidence="3">PPC decarboxylase</shortName>
            <shortName evidence="3">PPC-DC</shortName>
            <ecNumber evidence="3">4.1.1.36</ecNumber>
        </recommendedName>
        <alternativeName>
            <fullName evidence="3">CoaC</fullName>
        </alternativeName>
    </domain>
    <domain>
        <recommendedName>
            <fullName evidence="3">Phosphopantothenate--cysteine ligase</fullName>
            <ecNumber evidence="3">6.3.2.5</ecNumber>
        </recommendedName>
        <alternativeName>
            <fullName evidence="3">CoaB</fullName>
        </alternativeName>
        <alternativeName>
            <fullName evidence="3">Phosphopantothenoylcysteine synthetase</fullName>
            <shortName evidence="3">PPC synthetase</shortName>
            <shortName evidence="3">PPC-S</shortName>
        </alternativeName>
    </domain>
</protein>
<evidence type="ECO:0000256" key="4">
    <source>
        <dbReference type="RuleBase" id="RU364078"/>
    </source>
</evidence>
<dbReference type="EMBL" id="QTUC01000001">
    <property type="protein sequence ID" value="REF38283.1"/>
    <property type="molecule type" value="Genomic_DNA"/>
</dbReference>
<keyword evidence="8" id="KW-1185">Reference proteome</keyword>
<feature type="binding site" evidence="3">
    <location>
        <position position="283"/>
    </location>
    <ligand>
        <name>CTP</name>
        <dbReference type="ChEBI" id="CHEBI:37563"/>
    </ligand>
</feature>
<dbReference type="EC" id="6.3.2.5" evidence="3"/>
<keyword evidence="3" id="KW-0460">Magnesium</keyword>
<comment type="function">
    <text evidence="3">Catalyzes two sequential steps in the biosynthesis of coenzyme A. In the first step cysteine is conjugated to 4'-phosphopantothenate to form 4-phosphopantothenoylcysteine. In the second step the latter compound is decarboxylated to form 4'-phosphopantotheine.</text>
</comment>
<evidence type="ECO:0000259" key="5">
    <source>
        <dbReference type="Pfam" id="PF02441"/>
    </source>
</evidence>
<evidence type="ECO:0000256" key="2">
    <source>
        <dbReference type="ARBA" id="ARBA00023239"/>
    </source>
</evidence>
<sequence>MPAASPARVVLGVTGGIAAYKACVLLRMLVESGHSVRVVPTESALRFVGEATWAALSGQPVHTRVWDDVHEVPHVRLGKDVDLVVVAPATADVLAKAAHGLADDLLTSTLLTARCPVVFAPAMHTEMWEHPATQENVATLRRRGALVLEPAEGRLTGPDTGKGRLPEPEEIFDVCQVALARGTEGLRRDLVGRRVVVSAGGTREFLDPVRFLGNRSSGRQGYALARAAALRGARVTLVAANTTLPDPAGVAVTRVVSTREMRDAVLAEAQDADAVVMAAAPADFRPADYSEHKIKKSGQDTARIVELVENPDILAELSKNRPRPDLVVVGFAAETGDAHAGVLDHGRAKLAAKGCDLLVVNEVGPDKGFESPENEAVILGADGSETVVPRASKDILAHRVWDLVVRTWSTTG</sequence>
<dbReference type="EC" id="4.1.1.36" evidence="3"/>
<evidence type="ECO:0000256" key="1">
    <source>
        <dbReference type="ARBA" id="ARBA00022793"/>
    </source>
</evidence>
<dbReference type="InterPro" id="IPR035929">
    <property type="entry name" value="CoaB-like_sf"/>
</dbReference>
<feature type="binding site" evidence="3">
    <location>
        <begin position="311"/>
        <end position="314"/>
    </location>
    <ligand>
        <name>CTP</name>
        <dbReference type="ChEBI" id="CHEBI:37563"/>
    </ligand>
</feature>
<gene>
    <name evidence="3" type="primary">coaBC</name>
    <name evidence="7" type="ORF">DFJ64_3758</name>
</gene>
<evidence type="ECO:0000313" key="8">
    <source>
        <dbReference type="Proteomes" id="UP000256485"/>
    </source>
</evidence>
<dbReference type="InterPro" id="IPR036551">
    <property type="entry name" value="Flavin_trans-like"/>
</dbReference>
<comment type="catalytic activity">
    <reaction evidence="3 4">
        <text>N-[(R)-4-phosphopantothenoyl]-L-cysteine + H(+) = (R)-4'-phosphopantetheine + CO2</text>
        <dbReference type="Rhea" id="RHEA:16793"/>
        <dbReference type="ChEBI" id="CHEBI:15378"/>
        <dbReference type="ChEBI" id="CHEBI:16526"/>
        <dbReference type="ChEBI" id="CHEBI:59458"/>
        <dbReference type="ChEBI" id="CHEBI:61723"/>
        <dbReference type="EC" id="4.1.1.36"/>
    </reaction>
</comment>
<dbReference type="UniPathway" id="UPA00241">
    <property type="reaction ID" value="UER00353"/>
</dbReference>
<dbReference type="GO" id="GO:0015937">
    <property type="term" value="P:coenzyme A biosynthetic process"/>
    <property type="evidence" value="ECO:0007669"/>
    <property type="project" value="UniProtKB-UniRule"/>
</dbReference>
<feature type="region of interest" description="Phosphopantothenoylcysteine decarboxylase" evidence="3">
    <location>
        <begin position="1"/>
        <end position="194"/>
    </location>
</feature>
<keyword evidence="3 4" id="KW-0285">Flavoprotein</keyword>
<feature type="domain" description="DNA/pantothenate metabolism flavoprotein C-terminal" evidence="6">
    <location>
        <begin position="190"/>
        <end position="405"/>
    </location>
</feature>
<comment type="similarity">
    <text evidence="3 4">In the N-terminal section; belongs to the HFCD (homo-oligomeric flavin containing Cys decarboxylase) superfamily.</text>
</comment>
<keyword evidence="3" id="KW-0479">Metal-binding</keyword>
<dbReference type="OrthoDB" id="9802554at2"/>
<keyword evidence="1 3" id="KW-0210">Decarboxylase</keyword>
<proteinExistence type="inferred from homology"/>
<dbReference type="GO" id="GO:0071513">
    <property type="term" value="C:phosphopantothenoylcysteine decarboxylase complex"/>
    <property type="evidence" value="ECO:0007669"/>
    <property type="project" value="TreeGrafter"/>
</dbReference>
<dbReference type="InterPro" id="IPR003382">
    <property type="entry name" value="Flavoprotein"/>
</dbReference>
<name>A0A3D9VC55_THECX</name>
<accession>A0A3D9VC55</accession>
<dbReference type="Pfam" id="PF04127">
    <property type="entry name" value="DFP"/>
    <property type="match status" value="1"/>
</dbReference>
<feature type="domain" description="Flavoprotein" evidence="5">
    <location>
        <begin position="8"/>
        <end position="175"/>
    </location>
</feature>
<dbReference type="InterPro" id="IPR005252">
    <property type="entry name" value="CoaBC"/>
</dbReference>
<dbReference type="SUPFAM" id="SSF102645">
    <property type="entry name" value="CoaB-like"/>
    <property type="match status" value="1"/>
</dbReference>
<evidence type="ECO:0000259" key="6">
    <source>
        <dbReference type="Pfam" id="PF04127"/>
    </source>
</evidence>
<keyword evidence="3 4" id="KW-0436">Ligase</keyword>
<keyword evidence="3 4" id="KW-0288">FMN</keyword>
<dbReference type="Pfam" id="PF02441">
    <property type="entry name" value="Flavoprotein"/>
    <property type="match status" value="1"/>
</dbReference>
<comment type="cofactor">
    <cofactor evidence="3">
        <name>FMN</name>
        <dbReference type="ChEBI" id="CHEBI:58210"/>
    </cofactor>
    <text evidence="3">Binds 1 FMN per subunit.</text>
</comment>
<comment type="similarity">
    <text evidence="3 4">In the C-terminal section; belongs to the PPC synthetase family.</text>
</comment>
<organism evidence="7 8">
    <name type="scientific">Thermasporomyces composti</name>
    <dbReference type="NCBI Taxonomy" id="696763"/>
    <lineage>
        <taxon>Bacteria</taxon>
        <taxon>Bacillati</taxon>
        <taxon>Actinomycetota</taxon>
        <taxon>Actinomycetes</taxon>
        <taxon>Propionibacteriales</taxon>
        <taxon>Nocardioidaceae</taxon>
        <taxon>Thermasporomyces</taxon>
    </lineage>
</organism>
<comment type="catalytic activity">
    <reaction evidence="3 4">
        <text>(R)-4'-phosphopantothenate + L-cysteine + CTP = N-[(R)-4-phosphopantothenoyl]-L-cysteine + CMP + diphosphate + H(+)</text>
        <dbReference type="Rhea" id="RHEA:19397"/>
        <dbReference type="ChEBI" id="CHEBI:10986"/>
        <dbReference type="ChEBI" id="CHEBI:15378"/>
        <dbReference type="ChEBI" id="CHEBI:33019"/>
        <dbReference type="ChEBI" id="CHEBI:35235"/>
        <dbReference type="ChEBI" id="CHEBI:37563"/>
        <dbReference type="ChEBI" id="CHEBI:59458"/>
        <dbReference type="ChEBI" id="CHEBI:60377"/>
        <dbReference type="EC" id="6.3.2.5"/>
    </reaction>
</comment>
<dbReference type="GO" id="GO:0010181">
    <property type="term" value="F:FMN binding"/>
    <property type="evidence" value="ECO:0007669"/>
    <property type="project" value="UniProtKB-UniRule"/>
</dbReference>
<dbReference type="AlphaFoldDB" id="A0A3D9VC55"/>
<comment type="caution">
    <text evidence="7">The sequence shown here is derived from an EMBL/GenBank/DDBJ whole genome shotgun (WGS) entry which is preliminary data.</text>
</comment>
<dbReference type="PANTHER" id="PTHR14359">
    <property type="entry name" value="HOMO-OLIGOMERIC FLAVIN CONTAINING CYS DECARBOXYLASE FAMILY"/>
    <property type="match status" value="1"/>
</dbReference>
<feature type="binding site" evidence="3">
    <location>
        <position position="331"/>
    </location>
    <ligand>
        <name>CTP</name>
        <dbReference type="ChEBI" id="CHEBI:37563"/>
    </ligand>
</feature>
<feature type="binding site" evidence="3">
    <location>
        <position position="293"/>
    </location>
    <ligand>
        <name>CTP</name>
        <dbReference type="ChEBI" id="CHEBI:37563"/>
    </ligand>
</feature>
<feature type="binding site" evidence="3">
    <location>
        <position position="353"/>
    </location>
    <ligand>
        <name>CTP</name>
        <dbReference type="ChEBI" id="CHEBI:37563"/>
    </ligand>
</feature>
<dbReference type="GO" id="GO:0015941">
    <property type="term" value="P:pantothenate catabolic process"/>
    <property type="evidence" value="ECO:0007669"/>
    <property type="project" value="InterPro"/>
</dbReference>
<dbReference type="RefSeq" id="WP_115851601.1">
    <property type="nucleotide sequence ID" value="NZ_QTUC01000001.1"/>
</dbReference>
<dbReference type="GO" id="GO:0004632">
    <property type="term" value="F:phosphopantothenate--cysteine ligase activity"/>
    <property type="evidence" value="ECO:0007669"/>
    <property type="project" value="UniProtKB-UniRule"/>
</dbReference>
<dbReference type="Proteomes" id="UP000256485">
    <property type="component" value="Unassembled WGS sequence"/>
</dbReference>
<dbReference type="SUPFAM" id="SSF52507">
    <property type="entry name" value="Homo-oligomeric flavin-containing Cys decarboxylases, HFCD"/>
    <property type="match status" value="1"/>
</dbReference>